<gene>
    <name evidence="3" type="ORF">QBC47DRAFT_174436</name>
</gene>
<reference evidence="3" key="1">
    <citation type="submission" date="2023-06" db="EMBL/GenBank/DDBJ databases">
        <title>Genome-scale phylogeny and comparative genomics of the fungal order Sordariales.</title>
        <authorList>
            <consortium name="Lawrence Berkeley National Laboratory"/>
            <person name="Hensen N."/>
            <person name="Bonometti L."/>
            <person name="Westerberg I."/>
            <person name="Brannstrom I.O."/>
            <person name="Guillou S."/>
            <person name="Cros-Aarteil S."/>
            <person name="Calhoun S."/>
            <person name="Haridas S."/>
            <person name="Kuo A."/>
            <person name="Mondo S."/>
            <person name="Pangilinan J."/>
            <person name="Riley R."/>
            <person name="Labutti K."/>
            <person name="Andreopoulos B."/>
            <person name="Lipzen A."/>
            <person name="Chen C."/>
            <person name="Yanf M."/>
            <person name="Daum C."/>
            <person name="Ng V."/>
            <person name="Clum A."/>
            <person name="Steindorff A."/>
            <person name="Ohm R."/>
            <person name="Martin F."/>
            <person name="Silar P."/>
            <person name="Natvig D."/>
            <person name="Lalanne C."/>
            <person name="Gautier V."/>
            <person name="Ament-Velasquez S.L."/>
            <person name="Kruys A."/>
            <person name="Hutchinson M.I."/>
            <person name="Powell A.J."/>
            <person name="Barry K."/>
            <person name="Miller A.N."/>
            <person name="Grigoriev I.V."/>
            <person name="Debuchy R."/>
            <person name="Gladieux P."/>
            <person name="Thoren M.H."/>
            <person name="Johannesson H."/>
        </authorList>
    </citation>
    <scope>NUCLEOTIDE SEQUENCE</scope>
    <source>
        <strain evidence="3">PSN4</strain>
    </source>
</reference>
<dbReference type="Proteomes" id="UP001239445">
    <property type="component" value="Unassembled WGS sequence"/>
</dbReference>
<dbReference type="PANTHER" id="PTHR47435:SF10">
    <property type="entry name" value="TIP ELONGATION ABERRANT PROTEIN 3"/>
    <property type="match status" value="1"/>
</dbReference>
<keyword evidence="1" id="KW-0677">Repeat</keyword>
<dbReference type="Pfam" id="PF24681">
    <property type="entry name" value="Kelch_KLHDC2_KLHL20_DRC7"/>
    <property type="match status" value="1"/>
</dbReference>
<keyword evidence="4" id="KW-1185">Reference proteome</keyword>
<dbReference type="InterPro" id="IPR015915">
    <property type="entry name" value="Kelch-typ_b-propeller"/>
</dbReference>
<accession>A0AAJ0F6M4</accession>
<dbReference type="AlphaFoldDB" id="A0AAJ0F6M4"/>
<keyword evidence="2" id="KW-0408">Iron</keyword>
<dbReference type="GO" id="GO:0019760">
    <property type="term" value="P:glucosinolate metabolic process"/>
    <property type="evidence" value="ECO:0007669"/>
    <property type="project" value="UniProtKB-ARBA"/>
</dbReference>
<comment type="caution">
    <text evidence="3">The sequence shown here is derived from an EMBL/GenBank/DDBJ whole genome shotgun (WGS) entry which is preliminary data.</text>
</comment>
<organism evidence="3 4">
    <name type="scientific">Echria macrotheca</name>
    <dbReference type="NCBI Taxonomy" id="438768"/>
    <lineage>
        <taxon>Eukaryota</taxon>
        <taxon>Fungi</taxon>
        <taxon>Dikarya</taxon>
        <taxon>Ascomycota</taxon>
        <taxon>Pezizomycotina</taxon>
        <taxon>Sordariomycetes</taxon>
        <taxon>Sordariomycetidae</taxon>
        <taxon>Sordariales</taxon>
        <taxon>Schizotheciaceae</taxon>
        <taxon>Echria</taxon>
    </lineage>
</organism>
<dbReference type="PANTHER" id="PTHR47435">
    <property type="entry name" value="KELCH REPEAT PROTEIN (AFU_ORTHOLOGUE AFUA_5G12780)"/>
    <property type="match status" value="1"/>
</dbReference>
<protein>
    <submittedName>
        <fullName evidence="3">Uncharacterized protein</fullName>
    </submittedName>
</protein>
<evidence type="ECO:0000256" key="1">
    <source>
        <dbReference type="ARBA" id="ARBA00022737"/>
    </source>
</evidence>
<dbReference type="EMBL" id="MU839831">
    <property type="protein sequence ID" value="KAK1757031.1"/>
    <property type="molecule type" value="Genomic_DNA"/>
</dbReference>
<evidence type="ECO:0000256" key="2">
    <source>
        <dbReference type="ARBA" id="ARBA00023004"/>
    </source>
</evidence>
<dbReference type="Gene3D" id="2.120.10.80">
    <property type="entry name" value="Kelch-type beta propeller"/>
    <property type="match status" value="2"/>
</dbReference>
<proteinExistence type="predicted"/>
<evidence type="ECO:0000313" key="3">
    <source>
        <dbReference type="EMBL" id="KAK1757031.1"/>
    </source>
</evidence>
<evidence type="ECO:0000313" key="4">
    <source>
        <dbReference type="Proteomes" id="UP001239445"/>
    </source>
</evidence>
<sequence length="449" mass="48982">MAEVAAGALIAEQVVATGIETAAVVAVASPTQPLKFSLSQLSKVASTNTSANSLARSNHTLTSIGDKTYMFGGEGPDGKLCPTDVHIITLPIKKPTDIKHHEYPPFPLQDAETGRTLIPTPRSQHAACARDKYLIVHGGRDTQGKPIEEENCLWLWDTEKLVWTRLHSETQIGKAMTPRFGHSIFVDEQQDFLVLHGGHAPSELQHKLVHDVDAPLSNPDLPTETETWLFDFTSDSWTALPRAPAPPVAAAYVDTTLYTISRTDSPFSVVVNYLHLLHSPTEREKPGALVWKTLSMPTNPLTPGPRPRDGGALVPLNLGHGRQYLIYMFGCDEPKPDHPESAGFYSDIWSLQLPSHGLSAAKLKDKIRETLPGLDSGELSWAEVELVAAEQMVPEGKVHPGPRAFFGADSCLDGKGVVLWGGVNAKGEREDDGWVLSLAYGHADNDRWE</sequence>
<dbReference type="SUPFAM" id="SSF117281">
    <property type="entry name" value="Kelch motif"/>
    <property type="match status" value="1"/>
</dbReference>
<name>A0AAJ0F6M4_9PEZI</name>